<dbReference type="AlphaFoldDB" id="A0AB33BFW8"/>
<dbReference type="EMBL" id="CP015145">
    <property type="protein sequence ID" value="AMX19010.1"/>
    <property type="molecule type" value="Genomic_DNA"/>
</dbReference>
<gene>
    <name evidence="1" type="ORF">IEC338SC_1875</name>
</gene>
<dbReference type="Proteomes" id="UP000076152">
    <property type="component" value="Chromosome"/>
</dbReference>
<name>A0AB33BFW8_ACIPI</name>
<sequence>MNPIIDKILRKLDSLKITEDFFFIMNKTIHLRYARIYETDKKEFKNLEAPENFFLELYNLMDSDELDSGIYSYYSIDKKIIHHTNYNPELFWDAAMELILYQTYGVIPVDLERKTQLGESLQQEKIKKTLVYACYLNLRSEIDFFLTKKVSKSELNRNLKGIGTPLGLSIQQNNFDLATKLLALGADPKKKSFVYTPLELAFRYSDEMVWYFFDHYKEYFINTIKQKGLAIAGLNQNIEIYKLLIDLGCDPLGKDPAFPMPHVFVDYNNLHGLQFLAKYGVDMNYKNKYKETAFERAKKQEKTELINFLIGFQ</sequence>
<evidence type="ECO:0000313" key="2">
    <source>
        <dbReference type="Proteomes" id="UP000076152"/>
    </source>
</evidence>
<proteinExistence type="predicted"/>
<protein>
    <submittedName>
        <fullName evidence="1">Ankyrin repeats (3 copies)</fullName>
    </submittedName>
</protein>
<organism evidence="1 2">
    <name type="scientific">Acinetobacter pittii</name>
    <name type="common">Acinetobacter genomosp. 3</name>
    <dbReference type="NCBI Taxonomy" id="48296"/>
    <lineage>
        <taxon>Bacteria</taxon>
        <taxon>Pseudomonadati</taxon>
        <taxon>Pseudomonadota</taxon>
        <taxon>Gammaproteobacteria</taxon>
        <taxon>Moraxellales</taxon>
        <taxon>Moraxellaceae</taxon>
        <taxon>Acinetobacter</taxon>
        <taxon>Acinetobacter calcoaceticus/baumannii complex</taxon>
    </lineage>
</organism>
<evidence type="ECO:0000313" key="1">
    <source>
        <dbReference type="EMBL" id="AMX19010.1"/>
    </source>
</evidence>
<dbReference type="InterPro" id="IPR036770">
    <property type="entry name" value="Ankyrin_rpt-contain_sf"/>
</dbReference>
<reference evidence="1 2" key="1">
    <citation type="submission" date="2016-04" db="EMBL/GenBank/DDBJ databases">
        <title>Complete genome sequencing of OXA-72 bearing Acinetobacter pittii strain IEC338SC.</title>
        <authorList>
            <person name="Brasiliense D.M."/>
            <person name="Lima K.V."/>
            <person name="Souza C.O."/>
            <person name="Dutra L.G."/>
            <person name="Mamizuka E.M."/>
            <person name="Perez-Chaparro P.J."/>
            <person name="McCulloch J.A."/>
        </authorList>
    </citation>
    <scope>NUCLEOTIDE SEQUENCE [LARGE SCALE GENOMIC DNA]</scope>
    <source>
        <strain evidence="1 2">IEC338SC</strain>
    </source>
</reference>
<accession>A0AB33BFW8</accession>
<dbReference type="SUPFAM" id="SSF48403">
    <property type="entry name" value="Ankyrin repeat"/>
    <property type="match status" value="1"/>
</dbReference>
<dbReference type="Gene3D" id="1.25.40.20">
    <property type="entry name" value="Ankyrin repeat-containing domain"/>
    <property type="match status" value="1"/>
</dbReference>